<dbReference type="Proteomes" id="UP000801492">
    <property type="component" value="Unassembled WGS sequence"/>
</dbReference>
<dbReference type="AlphaFoldDB" id="A0A8K0G9A7"/>
<comment type="caution">
    <text evidence="1">The sequence shown here is derived from an EMBL/GenBank/DDBJ whole genome shotgun (WGS) entry which is preliminary data.</text>
</comment>
<sequence>MKPSRSNNDVVLKPVPACIKMISLIDLFTNLLTSGELLNDIKTHYSELLKETNVVSNFVQCNLWKSKVFNYDDKTVFPLILFFDDYEVGNALGSRAGKDKLGAVYVSLPSLPPHITSKLNNIFLFALFYSNDRKLFGNNIFSKLIEELQYLQDNGILVLNETVYFKVGLTSGDNLGVHSILGFTESFSCTHSCRFCKVDKNRMHTMTTQDDDFMRSIDSYNHDVLVNNVTETGIKENCIWHNLSGFHVVDNFTVDIMHDLSEGVCNYDISGLLRAIIFDLKLFSIDSLNSRIQMFNYTEIESSNRPPIITVDRLKSGLKMSASEMLCFSRSLGLIIGNLMPKGLGIWELWIKLREIIDLVTAVDIHCKDFIRLKTLVEERHILYIKYTDNLKLKHHHLVHYPTILQMSGPLRHLWSMRAEQKHRESKLTANVSCSYKNLLQTLIFKTQLRIGHGKKV</sequence>
<dbReference type="OrthoDB" id="10045355at2759"/>
<name>A0A8K0G9A7_IGNLU</name>
<gene>
    <name evidence="1" type="ORF">ILUMI_15235</name>
</gene>
<accession>A0A8K0G9A7</accession>
<evidence type="ECO:0000313" key="2">
    <source>
        <dbReference type="Proteomes" id="UP000801492"/>
    </source>
</evidence>
<evidence type="ECO:0000313" key="1">
    <source>
        <dbReference type="EMBL" id="KAF2890939.1"/>
    </source>
</evidence>
<reference evidence="1" key="1">
    <citation type="submission" date="2019-08" db="EMBL/GenBank/DDBJ databases">
        <title>The genome of the North American firefly Photinus pyralis.</title>
        <authorList>
            <consortium name="Photinus pyralis genome working group"/>
            <person name="Fallon T.R."/>
            <person name="Sander Lower S.E."/>
            <person name="Weng J.-K."/>
        </authorList>
    </citation>
    <scope>NUCLEOTIDE SEQUENCE</scope>
    <source>
        <strain evidence="1">TRF0915ILg1</strain>
        <tissue evidence="1">Whole body</tissue>
    </source>
</reference>
<organism evidence="1 2">
    <name type="scientific">Ignelater luminosus</name>
    <name type="common">Cucubano</name>
    <name type="synonym">Pyrophorus luminosus</name>
    <dbReference type="NCBI Taxonomy" id="2038154"/>
    <lineage>
        <taxon>Eukaryota</taxon>
        <taxon>Metazoa</taxon>
        <taxon>Ecdysozoa</taxon>
        <taxon>Arthropoda</taxon>
        <taxon>Hexapoda</taxon>
        <taxon>Insecta</taxon>
        <taxon>Pterygota</taxon>
        <taxon>Neoptera</taxon>
        <taxon>Endopterygota</taxon>
        <taxon>Coleoptera</taxon>
        <taxon>Polyphaga</taxon>
        <taxon>Elateriformia</taxon>
        <taxon>Elateroidea</taxon>
        <taxon>Elateridae</taxon>
        <taxon>Agrypninae</taxon>
        <taxon>Pyrophorini</taxon>
        <taxon>Ignelater</taxon>
    </lineage>
</organism>
<proteinExistence type="predicted"/>
<keyword evidence="2" id="KW-1185">Reference proteome</keyword>
<dbReference type="EMBL" id="VTPC01043566">
    <property type="protein sequence ID" value="KAF2890939.1"/>
    <property type="molecule type" value="Genomic_DNA"/>
</dbReference>
<dbReference type="PANTHER" id="PTHR31912">
    <property type="entry name" value="IP13529P"/>
    <property type="match status" value="1"/>
</dbReference>
<protein>
    <submittedName>
        <fullName evidence="1">Uncharacterized protein</fullName>
    </submittedName>
</protein>
<dbReference type="PANTHER" id="PTHR31912:SF34">
    <property type="entry name" value="NOTOCHORD-RELATED PROTEIN"/>
    <property type="match status" value="1"/>
</dbReference>